<sequence length="106" mass="12393">MAKIKFKSDEEYLTHFEGLIDSLRHIARDYGYCAFGLSYKDYSGKTVISLDYYDVKLDSMVSWDLVKEVGVAVRRFKNKEVLLFRGETVITHKQIKYLKEIELQAS</sequence>
<reference evidence="1 2" key="1">
    <citation type="submission" date="2015-05" db="EMBL/GenBank/DDBJ databases">
        <title>A genomic and transcriptomic approach to investigate the blue pigment phenotype in Pseudomonas fluorescens.</title>
        <authorList>
            <person name="Andreani N.A."/>
            <person name="Cardazzo B."/>
        </authorList>
    </citation>
    <scope>NUCLEOTIDE SEQUENCE [LARGE SCALE GENOMIC DNA]</scope>
    <source>
        <strain evidence="1 2">Ps_40</strain>
    </source>
</reference>
<name>A0A109KLJ1_PSEFL</name>
<dbReference type="RefSeq" id="WP_155717301.1">
    <property type="nucleotide sequence ID" value="NZ_LCYC01000061.1"/>
</dbReference>
<proteinExistence type="predicted"/>
<organism evidence="1 2">
    <name type="scientific">Pseudomonas fluorescens</name>
    <dbReference type="NCBI Taxonomy" id="294"/>
    <lineage>
        <taxon>Bacteria</taxon>
        <taxon>Pseudomonadati</taxon>
        <taxon>Pseudomonadota</taxon>
        <taxon>Gammaproteobacteria</taxon>
        <taxon>Pseudomonadales</taxon>
        <taxon>Pseudomonadaceae</taxon>
        <taxon>Pseudomonas</taxon>
    </lineage>
</organism>
<accession>A0A109KLJ1</accession>
<dbReference type="AlphaFoldDB" id="A0A109KLJ1"/>
<protein>
    <submittedName>
        <fullName evidence="1">Uncharacterized protein</fullName>
    </submittedName>
</protein>
<evidence type="ECO:0000313" key="2">
    <source>
        <dbReference type="Proteomes" id="UP000063434"/>
    </source>
</evidence>
<comment type="caution">
    <text evidence="1">The sequence shown here is derived from an EMBL/GenBank/DDBJ whole genome shotgun (WGS) entry which is preliminary data.</text>
</comment>
<evidence type="ECO:0000313" key="1">
    <source>
        <dbReference type="EMBL" id="KWV71476.1"/>
    </source>
</evidence>
<dbReference type="PATRIC" id="fig|294.195.peg.5273"/>
<gene>
    <name evidence="1" type="ORF">PFL603g_04927</name>
</gene>
<dbReference type="Proteomes" id="UP000063434">
    <property type="component" value="Unassembled WGS sequence"/>
</dbReference>
<dbReference type="EMBL" id="LCYC01000061">
    <property type="protein sequence ID" value="KWV71476.1"/>
    <property type="molecule type" value="Genomic_DNA"/>
</dbReference>